<dbReference type="OrthoDB" id="310030at2759"/>
<feature type="non-terminal residue" evidence="11">
    <location>
        <position position="1"/>
    </location>
</feature>
<keyword evidence="6" id="KW-0732">Signal</keyword>
<evidence type="ECO:0000256" key="6">
    <source>
        <dbReference type="ARBA" id="ARBA00022729"/>
    </source>
</evidence>
<evidence type="ECO:0000313" key="11">
    <source>
        <dbReference type="EMBL" id="CAG8977593.1"/>
    </source>
</evidence>
<dbReference type="InterPro" id="IPR007676">
    <property type="entry name" value="Ribophorin_I"/>
</dbReference>
<evidence type="ECO:0000256" key="5">
    <source>
        <dbReference type="ARBA" id="ARBA00022692"/>
    </source>
</evidence>
<comment type="pathway">
    <text evidence="3 10">Protein modification; protein glycosylation.</text>
</comment>
<keyword evidence="8 10" id="KW-1133">Transmembrane helix</keyword>
<dbReference type="GO" id="GO:0008250">
    <property type="term" value="C:oligosaccharyltransferase complex"/>
    <property type="evidence" value="ECO:0007669"/>
    <property type="project" value="UniProtKB-UniRule"/>
</dbReference>
<keyword evidence="12" id="KW-1185">Reference proteome</keyword>
<evidence type="ECO:0000256" key="3">
    <source>
        <dbReference type="ARBA" id="ARBA00004922"/>
    </source>
</evidence>
<evidence type="ECO:0000256" key="1">
    <source>
        <dbReference type="ARBA" id="ARBA00002791"/>
    </source>
</evidence>
<comment type="similarity">
    <text evidence="4 10">Belongs to the OST1 family.</text>
</comment>
<evidence type="ECO:0000313" key="12">
    <source>
        <dbReference type="Proteomes" id="UP000701801"/>
    </source>
</evidence>
<evidence type="ECO:0000256" key="7">
    <source>
        <dbReference type="ARBA" id="ARBA00022824"/>
    </source>
</evidence>
<protein>
    <recommendedName>
        <fullName evidence="10">Dolichyl-diphosphooligosaccharide--protein glycosyltransferase subunit 1</fullName>
    </recommendedName>
</protein>
<accession>A0A9N9PWL7</accession>
<evidence type="ECO:0000256" key="2">
    <source>
        <dbReference type="ARBA" id="ARBA00004115"/>
    </source>
</evidence>
<comment type="subcellular location">
    <subcellularLocation>
        <location evidence="2 10">Endoplasmic reticulum membrane</location>
        <topology evidence="2 10">Single-pass type I membrane protein</topology>
    </subcellularLocation>
</comment>
<name>A0A9N9PWL7_9HELO</name>
<evidence type="ECO:0000256" key="9">
    <source>
        <dbReference type="ARBA" id="ARBA00023136"/>
    </source>
</evidence>
<reference evidence="11" key="1">
    <citation type="submission" date="2021-07" db="EMBL/GenBank/DDBJ databases">
        <authorList>
            <person name="Durling M."/>
        </authorList>
    </citation>
    <scope>NUCLEOTIDE SEQUENCE</scope>
</reference>
<dbReference type="Pfam" id="PF04597">
    <property type="entry name" value="Ribophorin_I"/>
    <property type="match status" value="1"/>
</dbReference>
<organism evidence="11 12">
    <name type="scientific">Hymenoscyphus albidus</name>
    <dbReference type="NCBI Taxonomy" id="595503"/>
    <lineage>
        <taxon>Eukaryota</taxon>
        <taxon>Fungi</taxon>
        <taxon>Dikarya</taxon>
        <taxon>Ascomycota</taxon>
        <taxon>Pezizomycotina</taxon>
        <taxon>Leotiomycetes</taxon>
        <taxon>Helotiales</taxon>
        <taxon>Helotiaceae</taxon>
        <taxon>Hymenoscyphus</taxon>
    </lineage>
</organism>
<dbReference type="AlphaFoldDB" id="A0A9N9PWL7"/>
<evidence type="ECO:0000256" key="4">
    <source>
        <dbReference type="ARBA" id="ARBA00008905"/>
    </source>
</evidence>
<comment type="subunit">
    <text evidence="10">Component of the oligosaccharyltransferase (OST) complex.</text>
</comment>
<dbReference type="PANTHER" id="PTHR21049">
    <property type="entry name" value="RIBOPHORIN I"/>
    <property type="match status" value="1"/>
</dbReference>
<proteinExistence type="inferred from homology"/>
<dbReference type="Proteomes" id="UP000701801">
    <property type="component" value="Unassembled WGS sequence"/>
</dbReference>
<dbReference type="GO" id="GO:0018279">
    <property type="term" value="P:protein N-linked glycosylation via asparagine"/>
    <property type="evidence" value="ECO:0007669"/>
    <property type="project" value="TreeGrafter"/>
</dbReference>
<keyword evidence="9 10" id="KW-0472">Membrane</keyword>
<dbReference type="PANTHER" id="PTHR21049:SF0">
    <property type="entry name" value="DOLICHYL-DIPHOSPHOOLIGOSACCHARIDE--PROTEIN GLYCOSYLTRANSFERASE SUBUNIT 1"/>
    <property type="match status" value="1"/>
</dbReference>
<comment type="caution">
    <text evidence="11">The sequence shown here is derived from an EMBL/GenBank/DDBJ whole genome shotgun (WGS) entry which is preliminary data.</text>
</comment>
<evidence type="ECO:0000256" key="10">
    <source>
        <dbReference type="RuleBase" id="RU361143"/>
    </source>
</evidence>
<sequence>ADVSCESWSCDQIQRHFPYSSTNPNNTTSLGPGLPNQGPIYSSAGRLPCVSLAFFKMRPLAIATAVLSFTSSVFCSDNSNLTKPLTSKIILPSNFKPAQNFKNANLVHIINLEKSYPKESINMLIENIASTAQDEYFIPFTTQQMATIGGLEVKDRKDPEAGLFQVDAVEFDPESDTQFYRIRLPTPLEPKAQQTLGISFSYLSALNPLPAAIAQADKQFLVYEFSAYCQSAYVTLKQKTEVKFSNANIPEYTIVGESPQKAGTKFTYGSYEELPAGAYEPVRVRYEFTSPLIHVSLLERDIEVSHWGGNIAFEERYTMTNRAAKLSNPFSRVEWASAQYYNPATSAVKSLTFPLQVGSLDPYFTDVIGNVSTSRFRSNRREASLEIKPRYPVFGGWDYPFRVGWSADLKNYLRTLKSGTGYVLNVPFLEGPKQREGTEYERVELRVILPEGAENVQYHTSIPLVSTSAQLHRTFMDTTGRTALTLTAINIVDEFRDRELIITYDYPFLAGFRKPIVIFASMLSLFFAAWAIGSVDVSIKGKKRS</sequence>
<comment type="function">
    <text evidence="1 10">Subunit of the oligosaccharyl transferase (OST) complex that catalyzes the initial transfer of a defined glycan (Glc(3)Man(9)GlcNAc(2) in eukaryotes) from the lipid carrier dolichol-pyrophosphate to an asparagine residue within an Asn-X-Ser/Thr consensus motif in nascent polypeptide chains, the first step in protein N-glycosylation. N-glycosylation occurs cotranslationally and the complex associates with the Sec61 complex at the channel-forming translocon complex that mediates protein translocation across the endoplasmic reticulum (ER). All subunits are required for a maximal enzyme activity.</text>
</comment>
<keyword evidence="5 10" id="KW-0812">Transmembrane</keyword>
<keyword evidence="7 10" id="KW-0256">Endoplasmic reticulum</keyword>
<gene>
    <name evidence="11" type="ORF">HYALB_00008369</name>
</gene>
<dbReference type="EMBL" id="CAJVRM010000225">
    <property type="protein sequence ID" value="CAG8977593.1"/>
    <property type="molecule type" value="Genomic_DNA"/>
</dbReference>
<feature type="transmembrane region" description="Helical" evidence="10">
    <location>
        <begin position="516"/>
        <end position="539"/>
    </location>
</feature>
<evidence type="ECO:0000256" key="8">
    <source>
        <dbReference type="ARBA" id="ARBA00022989"/>
    </source>
</evidence>